<accession>A0A2S7XCC2</accession>
<dbReference type="Pfam" id="PF01636">
    <property type="entry name" value="APH"/>
    <property type="match status" value="1"/>
</dbReference>
<protein>
    <submittedName>
        <fullName evidence="3">Thiamine kinase</fullName>
    </submittedName>
</protein>
<keyword evidence="1" id="KW-1133">Transmembrane helix</keyword>
<feature type="transmembrane region" description="Helical" evidence="1">
    <location>
        <begin position="231"/>
        <end position="253"/>
    </location>
</feature>
<sequence length="278" mass="31816">MDINFNDFGLTFYKASLLTGGLTNACLKVEAKEGTFVWRPVSTQAKLLGADRNKEREILTALHAVPFTPKVYSSNEYGLLVEWLNGDVIALDKAQGAAVNLLVSVHQLAINDFNDDIKNEVMSLKSRILDYWGSLQPKFQTLEMQTYVDHFSQQEEHALFVPCLCHYDIGAYNIIVREEGYGLIDWEYASIGDPSQDLTTMIIANQFNADDVIHNYCLQRNFDIEPWQKAVAYWTPWVCFMGALWFALGYQLLKDSCYKELAEREMSKLKELLPLMQK</sequence>
<keyword evidence="3" id="KW-0808">Transferase</keyword>
<dbReference type="InterPro" id="IPR011009">
    <property type="entry name" value="Kinase-like_dom_sf"/>
</dbReference>
<name>A0A2S7XCC2_9GAMM</name>
<evidence type="ECO:0000313" key="4">
    <source>
        <dbReference type="Proteomes" id="UP000239263"/>
    </source>
</evidence>
<comment type="caution">
    <text evidence="3">The sequence shown here is derived from an EMBL/GenBank/DDBJ whole genome shotgun (WGS) entry which is preliminary data.</text>
</comment>
<dbReference type="Gene3D" id="3.90.1200.10">
    <property type="match status" value="1"/>
</dbReference>
<dbReference type="OrthoDB" id="179763at2"/>
<evidence type="ECO:0000259" key="2">
    <source>
        <dbReference type="Pfam" id="PF01636"/>
    </source>
</evidence>
<keyword evidence="3" id="KW-0418">Kinase</keyword>
<dbReference type="Gene3D" id="3.30.200.20">
    <property type="entry name" value="Phosphorylase Kinase, domain 1"/>
    <property type="match status" value="1"/>
</dbReference>
<keyword evidence="1" id="KW-0812">Transmembrane</keyword>
<dbReference type="AlphaFoldDB" id="A0A2S7XCC2"/>
<dbReference type="GO" id="GO:0016301">
    <property type="term" value="F:kinase activity"/>
    <property type="evidence" value="ECO:0007669"/>
    <property type="project" value="UniProtKB-KW"/>
</dbReference>
<dbReference type="InterPro" id="IPR002575">
    <property type="entry name" value="Aminoglycoside_PTrfase"/>
</dbReference>
<dbReference type="SUPFAM" id="SSF56112">
    <property type="entry name" value="Protein kinase-like (PK-like)"/>
    <property type="match status" value="1"/>
</dbReference>
<reference evidence="3 4" key="1">
    <citation type="submission" date="2016-12" db="EMBL/GenBank/DDBJ databases">
        <title>Diversity of luminous bacteria.</title>
        <authorList>
            <person name="Yoshizawa S."/>
            <person name="Kogure K."/>
        </authorList>
    </citation>
    <scope>NUCLEOTIDE SEQUENCE [LARGE SCALE GENOMIC DNA]</scope>
    <source>
        <strain evidence="3 4">ATCC 33715</strain>
    </source>
</reference>
<keyword evidence="1" id="KW-0472">Membrane</keyword>
<dbReference type="EMBL" id="MSCO01000001">
    <property type="protein sequence ID" value="PQJ89003.1"/>
    <property type="molecule type" value="Genomic_DNA"/>
</dbReference>
<proteinExistence type="predicted"/>
<gene>
    <name evidence="3" type="ORF">BTO22_05125</name>
</gene>
<evidence type="ECO:0000256" key="1">
    <source>
        <dbReference type="SAM" id="Phobius"/>
    </source>
</evidence>
<evidence type="ECO:0000313" key="3">
    <source>
        <dbReference type="EMBL" id="PQJ89003.1"/>
    </source>
</evidence>
<organism evidence="3 4">
    <name type="scientific">Aliivibrio sifiae</name>
    <dbReference type="NCBI Taxonomy" id="566293"/>
    <lineage>
        <taxon>Bacteria</taxon>
        <taxon>Pseudomonadati</taxon>
        <taxon>Pseudomonadota</taxon>
        <taxon>Gammaproteobacteria</taxon>
        <taxon>Vibrionales</taxon>
        <taxon>Vibrionaceae</taxon>
        <taxon>Aliivibrio</taxon>
    </lineage>
</organism>
<dbReference type="Proteomes" id="UP000239263">
    <property type="component" value="Unassembled WGS sequence"/>
</dbReference>
<feature type="domain" description="Aminoglycoside phosphotransferase" evidence="2">
    <location>
        <begin position="17"/>
        <end position="208"/>
    </location>
</feature>